<feature type="compositionally biased region" description="Basic and acidic residues" evidence="1">
    <location>
        <begin position="10"/>
        <end position="28"/>
    </location>
</feature>
<name>A0AA40FJB2_9HYME</name>
<feature type="compositionally biased region" description="Polar residues" evidence="1">
    <location>
        <begin position="29"/>
        <end position="40"/>
    </location>
</feature>
<feature type="compositionally biased region" description="Basic and acidic residues" evidence="1">
    <location>
        <begin position="65"/>
        <end position="75"/>
    </location>
</feature>
<dbReference type="Proteomes" id="UP001177670">
    <property type="component" value="Unassembled WGS sequence"/>
</dbReference>
<dbReference type="EMBL" id="JAHYIQ010000033">
    <property type="protein sequence ID" value="KAK1120122.1"/>
    <property type="molecule type" value="Genomic_DNA"/>
</dbReference>
<feature type="compositionally biased region" description="Basic and acidic residues" evidence="1">
    <location>
        <begin position="48"/>
        <end position="58"/>
    </location>
</feature>
<comment type="caution">
    <text evidence="2">The sequence shown here is derived from an EMBL/GenBank/DDBJ whole genome shotgun (WGS) entry which is preliminary data.</text>
</comment>
<proteinExistence type="predicted"/>
<organism evidence="2 3">
    <name type="scientific">Melipona bicolor</name>
    <dbReference type="NCBI Taxonomy" id="60889"/>
    <lineage>
        <taxon>Eukaryota</taxon>
        <taxon>Metazoa</taxon>
        <taxon>Ecdysozoa</taxon>
        <taxon>Arthropoda</taxon>
        <taxon>Hexapoda</taxon>
        <taxon>Insecta</taxon>
        <taxon>Pterygota</taxon>
        <taxon>Neoptera</taxon>
        <taxon>Endopterygota</taxon>
        <taxon>Hymenoptera</taxon>
        <taxon>Apocrita</taxon>
        <taxon>Aculeata</taxon>
        <taxon>Apoidea</taxon>
        <taxon>Anthophila</taxon>
        <taxon>Apidae</taxon>
        <taxon>Melipona</taxon>
    </lineage>
</organism>
<sequence>MNKCVHNKKSNKDVKREPEPLRPKKETYHQTLTPEQQNRNSKPRLRTCRQDIHMDSGLKKRRRRATEEQLKVSVS</sequence>
<gene>
    <name evidence="2" type="ORF">K0M31_012846</name>
</gene>
<keyword evidence="3" id="KW-1185">Reference proteome</keyword>
<feature type="region of interest" description="Disordered" evidence="1">
    <location>
        <begin position="1"/>
        <end position="75"/>
    </location>
</feature>
<evidence type="ECO:0000313" key="3">
    <source>
        <dbReference type="Proteomes" id="UP001177670"/>
    </source>
</evidence>
<protein>
    <submittedName>
        <fullName evidence="2">Uncharacterized protein</fullName>
    </submittedName>
</protein>
<reference evidence="2" key="1">
    <citation type="submission" date="2021-10" db="EMBL/GenBank/DDBJ databases">
        <title>Melipona bicolor Genome sequencing and assembly.</title>
        <authorList>
            <person name="Araujo N.S."/>
            <person name="Arias M.C."/>
        </authorList>
    </citation>
    <scope>NUCLEOTIDE SEQUENCE</scope>
    <source>
        <strain evidence="2">USP_2M_L1-L4_2017</strain>
        <tissue evidence="2">Whole body</tissue>
    </source>
</reference>
<evidence type="ECO:0000256" key="1">
    <source>
        <dbReference type="SAM" id="MobiDB-lite"/>
    </source>
</evidence>
<accession>A0AA40FJB2</accession>
<evidence type="ECO:0000313" key="2">
    <source>
        <dbReference type="EMBL" id="KAK1120122.1"/>
    </source>
</evidence>
<dbReference type="AlphaFoldDB" id="A0AA40FJB2"/>